<dbReference type="InterPro" id="IPR017853">
    <property type="entry name" value="GH"/>
</dbReference>
<reference evidence="3 4" key="1">
    <citation type="submission" date="2022-09" db="EMBL/GenBank/DDBJ databases">
        <authorList>
            <person name="Palmer J.M."/>
        </authorList>
    </citation>
    <scope>NUCLEOTIDE SEQUENCE [LARGE SCALE GENOMIC DNA]</scope>
    <source>
        <strain evidence="3 4">DSM 7382</strain>
    </source>
</reference>
<dbReference type="Gene3D" id="3.20.20.80">
    <property type="entry name" value="Glycosidases"/>
    <property type="match status" value="1"/>
</dbReference>
<evidence type="ECO:0008006" key="5">
    <source>
        <dbReference type="Google" id="ProtNLM"/>
    </source>
</evidence>
<dbReference type="AlphaFoldDB" id="A0AAW0FGH1"/>
<dbReference type="EMBL" id="JASBNA010000056">
    <property type="protein sequence ID" value="KAK7679686.1"/>
    <property type="molecule type" value="Genomic_DNA"/>
</dbReference>
<protein>
    <recommendedName>
        <fullName evidence="5">Beta-glucosidase</fullName>
    </recommendedName>
</protein>
<dbReference type="PANTHER" id="PTHR10353">
    <property type="entry name" value="GLYCOSYL HYDROLASE"/>
    <property type="match status" value="1"/>
</dbReference>
<dbReference type="Proteomes" id="UP001385951">
    <property type="component" value="Unassembled WGS sequence"/>
</dbReference>
<evidence type="ECO:0000256" key="1">
    <source>
        <dbReference type="RuleBase" id="RU003690"/>
    </source>
</evidence>
<keyword evidence="2" id="KW-0732">Signal</keyword>
<accession>A0AAW0FGH1</accession>
<evidence type="ECO:0000256" key="2">
    <source>
        <dbReference type="SAM" id="SignalP"/>
    </source>
</evidence>
<dbReference type="Pfam" id="PF00232">
    <property type="entry name" value="Glyco_hydro_1"/>
    <property type="match status" value="1"/>
</dbReference>
<sequence length="604" mass="68653">MKFLLLLLASLLVASQPIESASFESTYSSSLEYAAFTYAPNPSPTYANSNQKANTTAYYAPHYTELSHLVGDISSTTWGTYNPNDTATATDSENPYGDYAYSQLWSLASLQNYTYFGLYSTTVEPTAVPTESLVLPPPDLFKFDDSLKFPEDLHFGVAGSAAQIEGAITYGKGPTIQDKLIPDARPKDYVTNENYFLYKQDIVRLAAMGVKTYSFSIPWARILPFTLPGTPVNQEALDHYDDLINTCLENGITPMATLTHFDSPYAFVEGTNFTAKSALFKNGGYSSSYKNVSFEDAFVHYGKIILTHYADRVPLWVGFNEPLLYSNDPASIKTVVKSTARLHKFYHEEIQGKGKFGIKFNFSLGVPRNTSNAEDVAAADRYNAFYVQSFGNPLFLGEDYPQAWKDTFANYSNFLFTEDELKEVKGGSDFVGVDPYTYGSIVAPKEGVEACQNDPDHELWPFCANVTQVREDNWKIGYRSQSYVYITPNQIRENLNYLWKTFKTPVGVTEIGFPEWREREKELGDQLYDMARSIYYRSYFEAILKAIHEDGVKVDIVTMWSFADNWEFGDYEQQFGLQVVNRTTQERYYKKSFFDTIQYYEERS</sequence>
<name>A0AAW0FGH1_9APHY</name>
<feature type="signal peptide" evidence="2">
    <location>
        <begin position="1"/>
        <end position="20"/>
    </location>
</feature>
<gene>
    <name evidence="3" type="ORF">QCA50_017183</name>
</gene>
<comment type="caution">
    <text evidence="3">The sequence shown here is derived from an EMBL/GenBank/DDBJ whole genome shotgun (WGS) entry which is preliminary data.</text>
</comment>
<dbReference type="SUPFAM" id="SSF51445">
    <property type="entry name" value="(Trans)glycosidases"/>
    <property type="match status" value="1"/>
</dbReference>
<evidence type="ECO:0000313" key="3">
    <source>
        <dbReference type="EMBL" id="KAK7679686.1"/>
    </source>
</evidence>
<dbReference type="GO" id="GO:0008422">
    <property type="term" value="F:beta-glucosidase activity"/>
    <property type="evidence" value="ECO:0007669"/>
    <property type="project" value="TreeGrafter"/>
</dbReference>
<comment type="similarity">
    <text evidence="1">Belongs to the glycosyl hydrolase 1 family.</text>
</comment>
<feature type="chain" id="PRO_5043396059" description="Beta-glucosidase" evidence="2">
    <location>
        <begin position="21"/>
        <end position="604"/>
    </location>
</feature>
<dbReference type="InterPro" id="IPR001360">
    <property type="entry name" value="Glyco_hydro_1"/>
</dbReference>
<organism evidence="3 4">
    <name type="scientific">Cerrena zonata</name>
    <dbReference type="NCBI Taxonomy" id="2478898"/>
    <lineage>
        <taxon>Eukaryota</taxon>
        <taxon>Fungi</taxon>
        <taxon>Dikarya</taxon>
        <taxon>Basidiomycota</taxon>
        <taxon>Agaricomycotina</taxon>
        <taxon>Agaricomycetes</taxon>
        <taxon>Polyporales</taxon>
        <taxon>Cerrenaceae</taxon>
        <taxon>Cerrena</taxon>
    </lineage>
</organism>
<proteinExistence type="inferred from homology"/>
<dbReference type="PANTHER" id="PTHR10353:SF53">
    <property type="entry name" value="BETA-1,4-GLUCOSIDASE (EUROFUNG)"/>
    <property type="match status" value="1"/>
</dbReference>
<keyword evidence="4" id="KW-1185">Reference proteome</keyword>
<evidence type="ECO:0000313" key="4">
    <source>
        <dbReference type="Proteomes" id="UP001385951"/>
    </source>
</evidence>
<dbReference type="GO" id="GO:0005975">
    <property type="term" value="P:carbohydrate metabolic process"/>
    <property type="evidence" value="ECO:0007669"/>
    <property type="project" value="InterPro"/>
</dbReference>